<comment type="caution">
    <text evidence="10">The sequence shown here is derived from an EMBL/GenBank/DDBJ whole genome shotgun (WGS) entry which is preliminary data.</text>
</comment>
<keyword evidence="4 7" id="KW-0812">Transmembrane</keyword>
<feature type="domain" description="ABC3 transporter permease C-terminal" evidence="8">
    <location>
        <begin position="666"/>
        <end position="779"/>
    </location>
</feature>
<dbReference type="RefSeq" id="WP_267656002.1">
    <property type="nucleotide sequence ID" value="NZ_JAOVZR010000001.1"/>
</dbReference>
<evidence type="ECO:0000256" key="6">
    <source>
        <dbReference type="ARBA" id="ARBA00023136"/>
    </source>
</evidence>
<keyword evidence="6 7" id="KW-0472">Membrane</keyword>
<dbReference type="PANTHER" id="PTHR30489">
    <property type="entry name" value="LIPOPROTEIN-RELEASING SYSTEM TRANSMEMBRANE PROTEIN LOLE"/>
    <property type="match status" value="1"/>
</dbReference>
<evidence type="ECO:0000256" key="7">
    <source>
        <dbReference type="SAM" id="Phobius"/>
    </source>
</evidence>
<organism evidence="10 11">
    <name type="scientific">Hoeflea algicola</name>
    <dbReference type="NCBI Taxonomy" id="2983763"/>
    <lineage>
        <taxon>Bacteria</taxon>
        <taxon>Pseudomonadati</taxon>
        <taxon>Pseudomonadota</taxon>
        <taxon>Alphaproteobacteria</taxon>
        <taxon>Hyphomicrobiales</taxon>
        <taxon>Rhizobiaceae</taxon>
        <taxon>Hoeflea</taxon>
    </lineage>
</organism>
<feature type="transmembrane region" description="Helical" evidence="7">
    <location>
        <begin position="710"/>
        <end position="730"/>
    </location>
</feature>
<keyword evidence="5 7" id="KW-1133">Transmembrane helix</keyword>
<feature type="transmembrane region" description="Helical" evidence="7">
    <location>
        <begin position="750"/>
        <end position="775"/>
    </location>
</feature>
<feature type="transmembrane region" description="Helical" evidence="7">
    <location>
        <begin position="20"/>
        <end position="43"/>
    </location>
</feature>
<comment type="subcellular location">
    <subcellularLocation>
        <location evidence="1">Cell membrane</location>
        <topology evidence="1">Multi-pass membrane protein</topology>
    </subcellularLocation>
</comment>
<name>A0ABT3ZFJ6_9HYPH</name>
<evidence type="ECO:0000259" key="8">
    <source>
        <dbReference type="Pfam" id="PF02687"/>
    </source>
</evidence>
<dbReference type="PROSITE" id="PS51257">
    <property type="entry name" value="PROKAR_LIPOPROTEIN"/>
    <property type="match status" value="1"/>
</dbReference>
<feature type="domain" description="MacB-like periplasmic core" evidence="9">
    <location>
        <begin position="27"/>
        <end position="238"/>
    </location>
</feature>
<evidence type="ECO:0000256" key="2">
    <source>
        <dbReference type="ARBA" id="ARBA00005236"/>
    </source>
</evidence>
<dbReference type="EMBL" id="JAOVZR010000001">
    <property type="protein sequence ID" value="MCY0150572.1"/>
    <property type="molecule type" value="Genomic_DNA"/>
</dbReference>
<keyword evidence="11" id="KW-1185">Reference proteome</keyword>
<gene>
    <name evidence="10" type="ORF">OEG84_23425</name>
</gene>
<reference evidence="10" key="1">
    <citation type="submission" date="2022-10" db="EMBL/GenBank/DDBJ databases">
        <title>Hoeflea sp. G2-23, isolated from marine algae.</title>
        <authorList>
            <person name="Kristyanto S."/>
            <person name="Kim J.M."/>
            <person name="Jeon C.O."/>
        </authorList>
    </citation>
    <scope>NUCLEOTIDE SEQUENCE</scope>
    <source>
        <strain evidence="10">G2-23</strain>
    </source>
</reference>
<dbReference type="Proteomes" id="UP001073227">
    <property type="component" value="Unassembled WGS sequence"/>
</dbReference>
<feature type="transmembrane region" description="Helical" evidence="7">
    <location>
        <begin position="365"/>
        <end position="389"/>
    </location>
</feature>
<evidence type="ECO:0000313" key="10">
    <source>
        <dbReference type="EMBL" id="MCY0150572.1"/>
    </source>
</evidence>
<sequence length="792" mass="85718">MVTGLRMLDRKLVRDLARLWAQALAVALVMACGVMTLILALGATRALEETRSAFYDRTHFGQIFATATRAPESLKQAIQAIDGVSAVSTRIFNPVIIDIEGMAEPATGVLISIPDHGEAAVNRLYLRSGRLPEPGRSDEAAIIEAFAEAHGSRPGDRFGVLVNGRKRTLTVTGITLSPEFVYAIGPGDMVPDQRRFGVIHMRRAALEGAYDMAGAFNNVSLTLSRNADKKEVMARLDALLEPYGGTGSYDRKDHPSDAFLDSELTQLRAMAQVIPPIFLFISAFLVNMILTRLIALEREQIGLLKAVGYSNAAIAWHYSKLTLAISLVGVAIGAVAGTWLGRGMASLYGEFFSFPFLVFSREPDLYVIAALVTFAAALAGAAKAIWGAVSLPPAVAMRPPAPSSYRSLFGGPEGSIKLPFSQLTIMALRHLVRRPVRTGLTTLGTALPVALLITSLFSFDSIDNMIDTVWFRADRQDATLTFAANRSDDAIRAVAQLPGVIAAEPFRAEAATLRNGYRSRRVQIVALDPATDISRVLDTDFKPIDLPPTGIVLSERLADHLHLAPGDQIEIELNDGQNRRTMVPLVAVSNSYIGLSANMSRQALDRLSGQGRQISGGRVIVDESKIGALYEAVKQTPAIASVALQGISRERFRATIEDNIGISVFIYVSLAVIITVGVIYNSARIQLSERARELASLRVFGFTSREVSSVLLTELGVIVVLAQPLGWLIGRGFSGLVAKGFESDLFRIPLIINPPTYAIASLVVLAAALVSALIVRRRIDRLDLIRVLKTRD</sequence>
<feature type="transmembrane region" description="Helical" evidence="7">
    <location>
        <begin position="321"/>
        <end position="345"/>
    </location>
</feature>
<proteinExistence type="inferred from homology"/>
<feature type="domain" description="ABC3 transporter permease C-terminal" evidence="8">
    <location>
        <begin position="277"/>
        <end position="392"/>
    </location>
</feature>
<evidence type="ECO:0000256" key="5">
    <source>
        <dbReference type="ARBA" id="ARBA00022989"/>
    </source>
</evidence>
<protein>
    <submittedName>
        <fullName evidence="10">FtsX-like permease family protein</fullName>
    </submittedName>
</protein>
<evidence type="ECO:0000259" key="9">
    <source>
        <dbReference type="Pfam" id="PF12704"/>
    </source>
</evidence>
<evidence type="ECO:0000256" key="3">
    <source>
        <dbReference type="ARBA" id="ARBA00022475"/>
    </source>
</evidence>
<feature type="transmembrane region" description="Helical" evidence="7">
    <location>
        <begin position="439"/>
        <end position="459"/>
    </location>
</feature>
<dbReference type="Pfam" id="PF02687">
    <property type="entry name" value="FtsX"/>
    <property type="match status" value="2"/>
</dbReference>
<dbReference type="Pfam" id="PF12704">
    <property type="entry name" value="MacB_PCD"/>
    <property type="match status" value="1"/>
</dbReference>
<feature type="transmembrane region" description="Helical" evidence="7">
    <location>
        <begin position="660"/>
        <end position="680"/>
    </location>
</feature>
<evidence type="ECO:0000313" key="11">
    <source>
        <dbReference type="Proteomes" id="UP001073227"/>
    </source>
</evidence>
<dbReference type="InterPro" id="IPR003838">
    <property type="entry name" value="ABC3_permease_C"/>
</dbReference>
<comment type="similarity">
    <text evidence="2">Belongs to the ABC-4 integral membrane protein family. LolC/E subfamily.</text>
</comment>
<dbReference type="InterPro" id="IPR051447">
    <property type="entry name" value="Lipoprotein-release_system"/>
</dbReference>
<accession>A0ABT3ZFJ6</accession>
<evidence type="ECO:0000256" key="4">
    <source>
        <dbReference type="ARBA" id="ARBA00022692"/>
    </source>
</evidence>
<feature type="transmembrane region" description="Helical" evidence="7">
    <location>
        <begin position="273"/>
        <end position="295"/>
    </location>
</feature>
<dbReference type="InterPro" id="IPR025857">
    <property type="entry name" value="MacB_PCD"/>
</dbReference>
<evidence type="ECO:0000256" key="1">
    <source>
        <dbReference type="ARBA" id="ARBA00004651"/>
    </source>
</evidence>
<dbReference type="PANTHER" id="PTHR30489:SF0">
    <property type="entry name" value="LIPOPROTEIN-RELEASING SYSTEM TRANSMEMBRANE PROTEIN LOLE"/>
    <property type="match status" value="1"/>
</dbReference>
<keyword evidence="3" id="KW-1003">Cell membrane</keyword>